<sequence length="226" mass="22363">MRPCGPVPATPSRSTCHCEARRRARGLAKRRPPGTRVFEAGAGAGACGAGLAAGAAGAAAGWAGAAAAPLSARACSMADASSPAASSTPITVLTGTDAAPAGTTMRPSTPACSALISTMAFSVSISASASPTATASPSFLSHWCSVPPEVSAATEGSLIRCATLFVLLFGAGQVRPVGGGVVVFDQFQHVPFGVAEERQPGAGPDFHRGGLAVEHDALGFQIAHQA</sequence>
<gene>
    <name evidence="1" type="ORF">AGI3411_05491</name>
</gene>
<name>A0A446CWF2_9BURK</name>
<organism evidence="1 2">
    <name type="scientific">Achromobacter agilis</name>
    <dbReference type="NCBI Taxonomy" id="1353888"/>
    <lineage>
        <taxon>Bacteria</taxon>
        <taxon>Pseudomonadati</taxon>
        <taxon>Pseudomonadota</taxon>
        <taxon>Betaproteobacteria</taxon>
        <taxon>Burkholderiales</taxon>
        <taxon>Alcaligenaceae</taxon>
        <taxon>Achromobacter</taxon>
    </lineage>
</organism>
<evidence type="ECO:0000313" key="1">
    <source>
        <dbReference type="EMBL" id="SSW72188.1"/>
    </source>
</evidence>
<reference evidence="1 2" key="1">
    <citation type="submission" date="2018-07" db="EMBL/GenBank/DDBJ databases">
        <authorList>
            <person name="Peeters C."/>
        </authorList>
    </citation>
    <scope>NUCLEOTIDE SEQUENCE [LARGE SCALE GENOMIC DNA]</scope>
    <source>
        <strain evidence="1 2">LMG 3411</strain>
    </source>
</reference>
<accession>A0A446CWF2</accession>
<protein>
    <submittedName>
        <fullName evidence="1">Uncharacterized protein</fullName>
    </submittedName>
</protein>
<keyword evidence="2" id="KW-1185">Reference proteome</keyword>
<dbReference type="EMBL" id="UFQB01000034">
    <property type="protein sequence ID" value="SSW72188.1"/>
    <property type="molecule type" value="Genomic_DNA"/>
</dbReference>
<dbReference type="AlphaFoldDB" id="A0A446CWF2"/>
<proteinExistence type="predicted"/>
<evidence type="ECO:0000313" key="2">
    <source>
        <dbReference type="Proteomes" id="UP000289184"/>
    </source>
</evidence>
<dbReference type="Proteomes" id="UP000289184">
    <property type="component" value="Unassembled WGS sequence"/>
</dbReference>